<feature type="transmembrane region" description="Helical" evidence="1">
    <location>
        <begin position="114"/>
        <end position="138"/>
    </location>
</feature>
<keyword evidence="1" id="KW-1133">Transmembrane helix</keyword>
<keyword evidence="1" id="KW-0812">Transmembrane</keyword>
<evidence type="ECO:0000256" key="1">
    <source>
        <dbReference type="SAM" id="Phobius"/>
    </source>
</evidence>
<proteinExistence type="predicted"/>
<keyword evidence="3" id="KW-1185">Reference proteome</keyword>
<feature type="transmembrane region" description="Helical" evidence="1">
    <location>
        <begin position="27"/>
        <end position="47"/>
    </location>
</feature>
<dbReference type="AlphaFoldDB" id="A0AAV5ANF9"/>
<dbReference type="PANTHER" id="PTHR37992:SF1">
    <property type="entry name" value="DUF1774-DOMAIN-CONTAINING PROTEIN"/>
    <property type="match status" value="1"/>
</dbReference>
<organism evidence="2 3">
    <name type="scientific">Clathrus columnatus</name>
    <dbReference type="NCBI Taxonomy" id="1419009"/>
    <lineage>
        <taxon>Eukaryota</taxon>
        <taxon>Fungi</taxon>
        <taxon>Dikarya</taxon>
        <taxon>Basidiomycota</taxon>
        <taxon>Agaricomycotina</taxon>
        <taxon>Agaricomycetes</taxon>
        <taxon>Phallomycetidae</taxon>
        <taxon>Phallales</taxon>
        <taxon>Clathraceae</taxon>
        <taxon>Clathrus</taxon>
    </lineage>
</organism>
<feature type="transmembrane region" description="Helical" evidence="1">
    <location>
        <begin position="192"/>
        <end position="210"/>
    </location>
</feature>
<dbReference type="EMBL" id="BPWL01000010">
    <property type="protein sequence ID" value="GJJ14603.1"/>
    <property type="molecule type" value="Genomic_DNA"/>
</dbReference>
<accession>A0AAV5ANF9</accession>
<feature type="transmembrane region" description="Helical" evidence="1">
    <location>
        <begin position="238"/>
        <end position="261"/>
    </location>
</feature>
<sequence>MSFPPELAIDANHPAIKDYLTLVRLQVLTPLLILINVVTIIITAFIPSPTIGTISKKHPTPISPSPNLLGIYFLALFVTEIGYCLLLVITSDEATKQAVLKAVGYPLIYCNGLMAGWAVAWVILTALLLYINVVLLVYHAPTRSRFLDLLFIHAPCRLLLVLVSMLLLPQSIFIMTGKTWDPVYPPEEQYQWLGFAVVITTNVIGTIIVAIRQDVVWCVGALWINICMLMEGKKSAPVNVIGTLIAFAIIQPLALIGSLLVKRFSGRRTTGPIALPVDDRTNPDEEGERVNHQRNVERVWG</sequence>
<evidence type="ECO:0000313" key="3">
    <source>
        <dbReference type="Proteomes" id="UP001050691"/>
    </source>
</evidence>
<dbReference type="InterPro" id="IPR013920">
    <property type="entry name" value="DUF1774_fun"/>
</dbReference>
<dbReference type="PANTHER" id="PTHR37992">
    <property type="entry name" value="EXPRESSED PROTEIN"/>
    <property type="match status" value="1"/>
</dbReference>
<dbReference type="Proteomes" id="UP001050691">
    <property type="component" value="Unassembled WGS sequence"/>
</dbReference>
<reference evidence="2" key="1">
    <citation type="submission" date="2021-10" db="EMBL/GenBank/DDBJ databases">
        <title>De novo Genome Assembly of Clathrus columnatus (Basidiomycota, Fungi) Using Illumina and Nanopore Sequence Data.</title>
        <authorList>
            <person name="Ogiso-Tanaka E."/>
            <person name="Itagaki H."/>
            <person name="Hosoya T."/>
            <person name="Hosaka K."/>
        </authorList>
    </citation>
    <scope>NUCLEOTIDE SEQUENCE</scope>
    <source>
        <strain evidence="2">MO-923</strain>
    </source>
</reference>
<evidence type="ECO:0000313" key="2">
    <source>
        <dbReference type="EMBL" id="GJJ14603.1"/>
    </source>
</evidence>
<name>A0AAV5ANF9_9AGAM</name>
<comment type="caution">
    <text evidence="2">The sequence shown here is derived from an EMBL/GenBank/DDBJ whole genome shotgun (WGS) entry which is preliminary data.</text>
</comment>
<feature type="transmembrane region" description="Helical" evidence="1">
    <location>
        <begin position="68"/>
        <end position="89"/>
    </location>
</feature>
<gene>
    <name evidence="2" type="ORF">Clacol_008869</name>
</gene>
<keyword evidence="1" id="KW-0472">Membrane</keyword>
<protein>
    <submittedName>
        <fullName evidence="2">Uncharacterized protein</fullName>
    </submittedName>
</protein>
<feature type="transmembrane region" description="Helical" evidence="1">
    <location>
        <begin position="150"/>
        <end position="172"/>
    </location>
</feature>